<keyword evidence="4" id="KW-1185">Reference proteome</keyword>
<dbReference type="VEuPathDB" id="VectorBase:AARA21_002691"/>
<feature type="region of interest" description="Disordered" evidence="1">
    <location>
        <begin position="791"/>
        <end position="829"/>
    </location>
</feature>
<sequence length="829" mass="92448">MTVVNEPTTKRTTACGVKKVIKTSRKSACLSRKRLTVQAATRKTRIRFTMSKKPMVKRTNSQLSVGPNLSAGGASVSRCEEQLDAAIFRTLTVLTKRHQPTDEFRAQFCRGAFLKPNTKAFIQVMHFLFNVYDAREFRKRFYWPIYDKGAENAFRTSTVEYVNSLIERGKLVGMEKIKAHVVVLPGGAKFMKFLLTLIKFVLQEELRRAKASSGLAPDAEVEPITKTRIAQMIASHKRLVDVSEGIRGTIREDVAALTERTRKIESLIETVLQGCDLAQQMNYDKLMLLWDVRINTQHREQQKIRQRMQAIADEYDRVVEKTESKLKSNELTLPFTKEQLKDCLDKYTAQPGMEQVHQHAQDVFDGTGKLHAVKLLQLLSEDVLPSVEQFFGGFCVKNPDVMKYEQKELSKVAIKFDELRQQIDMLQRSLPSLEDCQLRDLPAGDESPDKLGKDNFAIKNKLFCTPPIVMDFDAQSDEFHAAALAGPRSHQRLALLNREDVHAMNARMKLLSVSSYQLRSPKPAPKHLKPSTGDQSNVPQPPNATTGFAVPRIARKEKLNPLTMLNRIKAQSQKQCSSSRSNGDAPPVNSTMNISTLSEITLRPEFSSTLLGTPEKCGPGTVGRTPNEEDVERKPRSVQTLQVPQQQHQQQIKRMVSSPTVHSSPRLMAIYAGSNTPKSTVSPKTLLRGPGGQRTSLKRSSLIENESTVHTSPSGRLESLVKHDELPLQRCLPLPLALEPESEPGITNSGQELVDTSEDKTLRPENGGQTEDLSRTLLAISAGGISQIEVGEAECKPASGEKTGEDLHIPAPDEDDLFNVSDGIVTDFE</sequence>
<dbReference type="InterPro" id="IPR026797">
    <property type="entry name" value="HAUS_6"/>
</dbReference>
<reference evidence="3" key="1">
    <citation type="submission" date="2022-08" db="UniProtKB">
        <authorList>
            <consortium name="EnsemblMetazoa"/>
        </authorList>
    </citation>
    <scope>IDENTIFICATION</scope>
    <source>
        <strain evidence="3">Dongola</strain>
    </source>
</reference>
<dbReference type="AlphaFoldDB" id="A0A182I8Z2"/>
<feature type="region of interest" description="Disordered" evidence="1">
    <location>
        <begin position="569"/>
        <end position="591"/>
    </location>
</feature>
<dbReference type="PANTHER" id="PTHR16151:SF2">
    <property type="entry name" value="HAUS AUGMIN-LIKE COMPLEX SUBUNIT 6"/>
    <property type="match status" value="1"/>
</dbReference>
<dbReference type="GO" id="GO:0070652">
    <property type="term" value="C:HAUS complex"/>
    <property type="evidence" value="ECO:0007669"/>
    <property type="project" value="InterPro"/>
</dbReference>
<dbReference type="EMBL" id="APCN01003138">
    <property type="status" value="NOT_ANNOTATED_CDS"/>
    <property type="molecule type" value="Genomic_DNA"/>
</dbReference>
<dbReference type="VEuPathDB" id="VectorBase:AARA010052"/>
<feature type="domain" description="HAUS augmin-like complex subunit 6 N-terminal" evidence="2">
    <location>
        <begin position="87"/>
        <end position="310"/>
    </location>
</feature>
<feature type="region of interest" description="Disordered" evidence="1">
    <location>
        <begin position="740"/>
        <end position="772"/>
    </location>
</feature>
<dbReference type="PANTHER" id="PTHR16151">
    <property type="entry name" value="HAUS AUGMIN-LIKE COMPLEX SUBUNIT 6"/>
    <property type="match status" value="1"/>
</dbReference>
<name>A0A182I8Z2_ANOAR</name>
<proteinExistence type="predicted"/>
<evidence type="ECO:0000256" key="1">
    <source>
        <dbReference type="SAM" id="MobiDB-lite"/>
    </source>
</evidence>
<dbReference type="InterPro" id="IPR028163">
    <property type="entry name" value="HAUS_6_N"/>
</dbReference>
<protein>
    <recommendedName>
        <fullName evidence="2">HAUS augmin-like complex subunit 6 N-terminal domain-containing protein</fullName>
    </recommendedName>
</protein>
<feature type="region of interest" description="Disordered" evidence="1">
    <location>
        <begin position="674"/>
        <end position="716"/>
    </location>
</feature>
<accession>A0A182I8Z2</accession>
<feature type="compositionally biased region" description="Polar residues" evidence="1">
    <location>
        <begin position="532"/>
        <end position="546"/>
    </location>
</feature>
<feature type="compositionally biased region" description="Polar residues" evidence="1">
    <location>
        <begin position="693"/>
        <end position="714"/>
    </location>
</feature>
<evidence type="ECO:0000259" key="2">
    <source>
        <dbReference type="Pfam" id="PF14661"/>
    </source>
</evidence>
<dbReference type="EnsemblMetazoa" id="AARA010052-RA">
    <property type="protein sequence ID" value="AARA010052-PA"/>
    <property type="gene ID" value="AARA010052"/>
</dbReference>
<dbReference type="GO" id="GO:1990498">
    <property type="term" value="C:mitotic spindle microtubule"/>
    <property type="evidence" value="ECO:0007669"/>
    <property type="project" value="TreeGrafter"/>
</dbReference>
<feature type="region of interest" description="Disordered" evidence="1">
    <location>
        <begin position="609"/>
        <end position="637"/>
    </location>
</feature>
<feature type="compositionally biased region" description="Polar residues" evidence="1">
    <location>
        <begin position="674"/>
        <end position="683"/>
    </location>
</feature>
<evidence type="ECO:0000313" key="4">
    <source>
        <dbReference type="Proteomes" id="UP000075840"/>
    </source>
</evidence>
<organism evidence="3 4">
    <name type="scientific">Anopheles arabiensis</name>
    <name type="common">Mosquito</name>
    <dbReference type="NCBI Taxonomy" id="7173"/>
    <lineage>
        <taxon>Eukaryota</taxon>
        <taxon>Metazoa</taxon>
        <taxon>Ecdysozoa</taxon>
        <taxon>Arthropoda</taxon>
        <taxon>Hexapoda</taxon>
        <taxon>Insecta</taxon>
        <taxon>Pterygota</taxon>
        <taxon>Neoptera</taxon>
        <taxon>Endopterygota</taxon>
        <taxon>Diptera</taxon>
        <taxon>Nematocera</taxon>
        <taxon>Culicoidea</taxon>
        <taxon>Culicidae</taxon>
        <taxon>Anophelinae</taxon>
        <taxon>Anopheles</taxon>
    </lineage>
</organism>
<dbReference type="GO" id="GO:0008017">
    <property type="term" value="F:microtubule binding"/>
    <property type="evidence" value="ECO:0007669"/>
    <property type="project" value="TreeGrafter"/>
</dbReference>
<evidence type="ECO:0000313" key="3">
    <source>
        <dbReference type="EnsemblMetazoa" id="AARA010052-PA"/>
    </source>
</evidence>
<dbReference type="Proteomes" id="UP000075840">
    <property type="component" value="Unassembled WGS sequence"/>
</dbReference>
<dbReference type="Pfam" id="PF14661">
    <property type="entry name" value="HAUS6_N"/>
    <property type="match status" value="1"/>
</dbReference>
<feature type="region of interest" description="Disordered" evidence="1">
    <location>
        <begin position="518"/>
        <end position="549"/>
    </location>
</feature>
<dbReference type="GO" id="GO:0051225">
    <property type="term" value="P:spindle assembly"/>
    <property type="evidence" value="ECO:0007669"/>
    <property type="project" value="InterPro"/>
</dbReference>